<sequence length="164" mass="19250">MDLSPFKQDIDELIHEFVQSESSTLNDTKRIWLSMKFSYIYEASPTNLAFFTQSLYAHIIDLEGFIASMKLNHSNRLSRFISHLEKRRNLQAYIHMDLAMEVDFDKIKKMSTENAVAKRKSIKEVGEVVDVQNIKQITEYEKPLSEIVKKIDESWNNQREAFPD</sequence>
<dbReference type="Pfam" id="PF09808">
    <property type="entry name" value="SNAPC1"/>
    <property type="match status" value="1"/>
</dbReference>
<keyword evidence="2" id="KW-1185">Reference proteome</keyword>
<name>A0A6A2YJ09_HIBSY</name>
<dbReference type="GO" id="GO:0042795">
    <property type="term" value="P:snRNA transcription by RNA polymerase II"/>
    <property type="evidence" value="ECO:0007669"/>
    <property type="project" value="TreeGrafter"/>
</dbReference>
<dbReference type="PANTHER" id="PTHR15131">
    <property type="entry name" value="SMALL NUCLEAR RNA ACTIVATING COMPLEX, POLYPEPTIDE 1"/>
    <property type="match status" value="1"/>
</dbReference>
<comment type="caution">
    <text evidence="1">The sequence shown here is derived from an EMBL/GenBank/DDBJ whole genome shotgun (WGS) entry which is preliminary data.</text>
</comment>
<dbReference type="GO" id="GO:0043565">
    <property type="term" value="F:sequence-specific DNA binding"/>
    <property type="evidence" value="ECO:0007669"/>
    <property type="project" value="TreeGrafter"/>
</dbReference>
<dbReference type="GO" id="GO:0042796">
    <property type="term" value="P:snRNA transcription by RNA polymerase III"/>
    <property type="evidence" value="ECO:0007669"/>
    <property type="project" value="TreeGrafter"/>
</dbReference>
<dbReference type="GO" id="GO:0019185">
    <property type="term" value="C:snRNA-activating protein complex"/>
    <property type="evidence" value="ECO:0007669"/>
    <property type="project" value="TreeGrafter"/>
</dbReference>
<protein>
    <submittedName>
        <fullName evidence="1">Raffinose synthase family protein isoform 1</fullName>
    </submittedName>
</protein>
<dbReference type="PANTHER" id="PTHR15131:SF3">
    <property type="entry name" value="SNRNA-ACTIVATING PROTEIN COMPLEX SUBUNIT 1"/>
    <property type="match status" value="1"/>
</dbReference>
<dbReference type="InterPro" id="IPR019188">
    <property type="entry name" value="SNAPC1"/>
</dbReference>
<dbReference type="EMBL" id="VEPZ02001391">
    <property type="protein sequence ID" value="KAE8675874.1"/>
    <property type="molecule type" value="Genomic_DNA"/>
</dbReference>
<reference evidence="1" key="1">
    <citation type="submission" date="2019-09" db="EMBL/GenBank/DDBJ databases">
        <title>Draft genome information of white flower Hibiscus syriacus.</title>
        <authorList>
            <person name="Kim Y.-M."/>
        </authorList>
    </citation>
    <scope>NUCLEOTIDE SEQUENCE [LARGE SCALE GENOMIC DNA]</scope>
    <source>
        <strain evidence="1">YM2019G1</strain>
    </source>
</reference>
<evidence type="ECO:0000313" key="1">
    <source>
        <dbReference type="EMBL" id="KAE8675874.1"/>
    </source>
</evidence>
<organism evidence="1 2">
    <name type="scientific">Hibiscus syriacus</name>
    <name type="common">Rose of Sharon</name>
    <dbReference type="NCBI Taxonomy" id="106335"/>
    <lineage>
        <taxon>Eukaryota</taxon>
        <taxon>Viridiplantae</taxon>
        <taxon>Streptophyta</taxon>
        <taxon>Embryophyta</taxon>
        <taxon>Tracheophyta</taxon>
        <taxon>Spermatophyta</taxon>
        <taxon>Magnoliopsida</taxon>
        <taxon>eudicotyledons</taxon>
        <taxon>Gunneridae</taxon>
        <taxon>Pentapetalae</taxon>
        <taxon>rosids</taxon>
        <taxon>malvids</taxon>
        <taxon>Malvales</taxon>
        <taxon>Malvaceae</taxon>
        <taxon>Malvoideae</taxon>
        <taxon>Hibiscus</taxon>
    </lineage>
</organism>
<gene>
    <name evidence="1" type="ORF">F3Y22_tig00111640pilonHSYRG00061</name>
</gene>
<proteinExistence type="predicted"/>
<evidence type="ECO:0000313" key="2">
    <source>
        <dbReference type="Proteomes" id="UP000436088"/>
    </source>
</evidence>
<accession>A0A6A2YJ09</accession>
<dbReference type="Proteomes" id="UP000436088">
    <property type="component" value="Unassembled WGS sequence"/>
</dbReference>
<dbReference type="AlphaFoldDB" id="A0A6A2YJ09"/>